<dbReference type="AlphaFoldDB" id="A0A1W1WHX9"/>
<dbReference type="OrthoDB" id="5244297at2"/>
<name>A0A1W1WHX9_SULTA</name>
<keyword evidence="1" id="KW-0472">Membrane</keyword>
<feature type="transmembrane region" description="Helical" evidence="1">
    <location>
        <begin position="49"/>
        <end position="71"/>
    </location>
</feature>
<dbReference type="EMBL" id="FWWY01000001">
    <property type="protein sequence ID" value="SMC05353.1"/>
    <property type="molecule type" value="Genomic_DNA"/>
</dbReference>
<keyword evidence="1" id="KW-1133">Transmembrane helix</keyword>
<feature type="transmembrane region" description="Helical" evidence="1">
    <location>
        <begin position="77"/>
        <end position="101"/>
    </location>
</feature>
<organism evidence="2 3">
    <name type="scientific">Sulfobacillus thermosulfidooxidans (strain DSM 9293 / VKM B-1269 / AT-1)</name>
    <dbReference type="NCBI Taxonomy" id="929705"/>
    <lineage>
        <taxon>Bacteria</taxon>
        <taxon>Bacillati</taxon>
        <taxon>Bacillota</taxon>
        <taxon>Clostridia</taxon>
        <taxon>Eubacteriales</taxon>
        <taxon>Clostridiales Family XVII. Incertae Sedis</taxon>
        <taxon>Sulfobacillus</taxon>
    </lineage>
</organism>
<keyword evidence="1" id="KW-0812">Transmembrane</keyword>
<dbReference type="InterPro" id="IPR051790">
    <property type="entry name" value="Cytochrome_c-biogenesis_DsbD"/>
</dbReference>
<dbReference type="RefSeq" id="WP_084661571.1">
    <property type="nucleotide sequence ID" value="NZ_FWWY01000001.1"/>
</dbReference>
<accession>A0A1W1WHX9</accession>
<dbReference type="PANTHER" id="PTHR31272">
    <property type="entry name" value="CYTOCHROME C-TYPE BIOGENESIS PROTEIN HI_1454-RELATED"/>
    <property type="match status" value="1"/>
</dbReference>
<evidence type="ECO:0000256" key="1">
    <source>
        <dbReference type="SAM" id="Phobius"/>
    </source>
</evidence>
<reference evidence="3" key="1">
    <citation type="submission" date="2017-04" db="EMBL/GenBank/DDBJ databases">
        <authorList>
            <person name="Varghese N."/>
            <person name="Submissions S."/>
        </authorList>
    </citation>
    <scope>NUCLEOTIDE SEQUENCE [LARGE SCALE GENOMIC DNA]</scope>
    <source>
        <strain evidence="3">DSM 9293</strain>
    </source>
</reference>
<protein>
    <submittedName>
        <fullName evidence="2">Cytochrome c biogenesis protein CcdA</fullName>
    </submittedName>
</protein>
<feature type="transmembrane region" description="Helical" evidence="1">
    <location>
        <begin position="6"/>
        <end position="28"/>
    </location>
</feature>
<feature type="transmembrane region" description="Helical" evidence="1">
    <location>
        <begin position="194"/>
        <end position="218"/>
    </location>
</feature>
<sequence length="226" mass="22827">MNLAFYMGIAAVFNPCGIALLPASFAWIGGTVGGTATVPTRVGRGIQSGILMAVGFTAVVAGLAVVVHGIGSALSPILHTVMLALSGLLIVGGSAVALGLFHFPVDRWTGMGRITPAGRSIWTLVVAGIVYGVAALSCTLPLFLAALAPAVAGGWPTVVQIVGSFGLGTAVVLVGVGLVTLFARDGLLRAIRAVGPWLNPALGLIIVGAGAYLGYYWLWGPGHFLA</sequence>
<dbReference type="Proteomes" id="UP000192660">
    <property type="component" value="Unassembled WGS sequence"/>
</dbReference>
<gene>
    <name evidence="2" type="ORF">SAMN00768000_2183</name>
</gene>
<keyword evidence="3" id="KW-1185">Reference proteome</keyword>
<feature type="transmembrane region" description="Helical" evidence="1">
    <location>
        <begin position="121"/>
        <end position="146"/>
    </location>
</feature>
<proteinExistence type="predicted"/>
<feature type="transmembrane region" description="Helical" evidence="1">
    <location>
        <begin position="158"/>
        <end position="182"/>
    </location>
</feature>
<dbReference type="PANTHER" id="PTHR31272:SF6">
    <property type="entry name" value="CYTOCHROME C-TYPE BIOGENESIS CCDA-LIKE CHLOROPLASTIC PROTEIN"/>
    <property type="match status" value="1"/>
</dbReference>
<evidence type="ECO:0000313" key="2">
    <source>
        <dbReference type="EMBL" id="SMC05353.1"/>
    </source>
</evidence>
<evidence type="ECO:0000313" key="3">
    <source>
        <dbReference type="Proteomes" id="UP000192660"/>
    </source>
</evidence>